<dbReference type="Proteomes" id="UP000197138">
    <property type="component" value="Unassembled WGS sequence"/>
</dbReference>
<dbReference type="PANTHER" id="PTHR23257">
    <property type="entry name" value="SERINE-THREONINE PROTEIN KINASE"/>
    <property type="match status" value="1"/>
</dbReference>
<dbReference type="AlphaFoldDB" id="A0A218WAZ4"/>
<dbReference type="InterPro" id="IPR008271">
    <property type="entry name" value="Ser/Thr_kinase_AS"/>
</dbReference>
<dbReference type="SUPFAM" id="SSF56112">
    <property type="entry name" value="Protein kinase-like (PK-like)"/>
    <property type="match status" value="1"/>
</dbReference>
<dbReference type="InterPro" id="IPR050167">
    <property type="entry name" value="Ser_Thr_protein_kinase"/>
</dbReference>
<sequence>MEYAKDGSVRQFLTKRQNRLVPLKLAIRQALVVARGMACVHGLEFIHQDLKSDNLLINFYQTKDC</sequence>
<dbReference type="InterPro" id="IPR011009">
    <property type="entry name" value="Kinase-like_dom_sf"/>
</dbReference>
<dbReference type="Pfam" id="PF07714">
    <property type="entry name" value="PK_Tyr_Ser-Thr"/>
    <property type="match status" value="1"/>
</dbReference>
<dbReference type="GO" id="GO:0004672">
    <property type="term" value="F:protein kinase activity"/>
    <property type="evidence" value="ECO:0007669"/>
    <property type="project" value="InterPro"/>
</dbReference>
<dbReference type="InterPro" id="IPR000719">
    <property type="entry name" value="Prot_kinase_dom"/>
</dbReference>
<dbReference type="Gene3D" id="1.10.510.10">
    <property type="entry name" value="Transferase(Phosphotransferase) domain 1"/>
    <property type="match status" value="1"/>
</dbReference>
<evidence type="ECO:0000313" key="3">
    <source>
        <dbReference type="Proteomes" id="UP000197138"/>
    </source>
</evidence>
<comment type="caution">
    <text evidence="2">The sequence shown here is derived from an EMBL/GenBank/DDBJ whole genome shotgun (WGS) entry which is preliminary data.</text>
</comment>
<evidence type="ECO:0000259" key="1">
    <source>
        <dbReference type="PROSITE" id="PS50011"/>
    </source>
</evidence>
<dbReference type="PANTHER" id="PTHR23257:SF966">
    <property type="entry name" value="OS08G0224100 PROTEIN"/>
    <property type="match status" value="1"/>
</dbReference>
<dbReference type="InterPro" id="IPR001245">
    <property type="entry name" value="Ser-Thr/Tyr_kinase_cat_dom"/>
</dbReference>
<proteinExistence type="predicted"/>
<reference evidence="3" key="1">
    <citation type="journal article" date="2017" name="Plant J.">
        <title>The pomegranate (Punica granatum L.) genome and the genomics of punicalagin biosynthesis.</title>
        <authorList>
            <person name="Qin G."/>
            <person name="Xu C."/>
            <person name="Ming R."/>
            <person name="Tang H."/>
            <person name="Guyot R."/>
            <person name="Kramer E.M."/>
            <person name="Hu Y."/>
            <person name="Yi X."/>
            <person name="Qi Y."/>
            <person name="Xu X."/>
            <person name="Gao Z."/>
            <person name="Pan H."/>
            <person name="Jian J."/>
            <person name="Tian Y."/>
            <person name="Yue Z."/>
            <person name="Xu Y."/>
        </authorList>
    </citation>
    <scope>NUCLEOTIDE SEQUENCE [LARGE SCALE GENOMIC DNA]</scope>
    <source>
        <strain evidence="3">cv. Dabenzi</strain>
    </source>
</reference>
<dbReference type="EMBL" id="MTKT01004892">
    <property type="protein sequence ID" value="OWM69371.1"/>
    <property type="molecule type" value="Genomic_DNA"/>
</dbReference>
<evidence type="ECO:0000313" key="2">
    <source>
        <dbReference type="EMBL" id="OWM69371.1"/>
    </source>
</evidence>
<protein>
    <recommendedName>
        <fullName evidence="1">Protein kinase domain-containing protein</fullName>
    </recommendedName>
</protein>
<dbReference type="PROSITE" id="PS50011">
    <property type="entry name" value="PROTEIN_KINASE_DOM"/>
    <property type="match status" value="1"/>
</dbReference>
<feature type="domain" description="Protein kinase" evidence="1">
    <location>
        <begin position="1"/>
        <end position="65"/>
    </location>
</feature>
<dbReference type="GO" id="GO:0005524">
    <property type="term" value="F:ATP binding"/>
    <property type="evidence" value="ECO:0007669"/>
    <property type="project" value="InterPro"/>
</dbReference>
<name>A0A218WAZ4_PUNGR</name>
<accession>A0A218WAZ4</accession>
<organism evidence="2 3">
    <name type="scientific">Punica granatum</name>
    <name type="common">Pomegranate</name>
    <dbReference type="NCBI Taxonomy" id="22663"/>
    <lineage>
        <taxon>Eukaryota</taxon>
        <taxon>Viridiplantae</taxon>
        <taxon>Streptophyta</taxon>
        <taxon>Embryophyta</taxon>
        <taxon>Tracheophyta</taxon>
        <taxon>Spermatophyta</taxon>
        <taxon>Magnoliopsida</taxon>
        <taxon>eudicotyledons</taxon>
        <taxon>Gunneridae</taxon>
        <taxon>Pentapetalae</taxon>
        <taxon>rosids</taxon>
        <taxon>malvids</taxon>
        <taxon>Myrtales</taxon>
        <taxon>Lythraceae</taxon>
        <taxon>Punica</taxon>
    </lineage>
</organism>
<gene>
    <name evidence="2" type="ORF">CDL15_Pgr006334</name>
</gene>
<dbReference type="GO" id="GO:0007165">
    <property type="term" value="P:signal transduction"/>
    <property type="evidence" value="ECO:0007669"/>
    <property type="project" value="TreeGrafter"/>
</dbReference>
<dbReference type="PROSITE" id="PS00108">
    <property type="entry name" value="PROTEIN_KINASE_ST"/>
    <property type="match status" value="1"/>
</dbReference>
<dbReference type="GO" id="GO:0005737">
    <property type="term" value="C:cytoplasm"/>
    <property type="evidence" value="ECO:0007669"/>
    <property type="project" value="TreeGrafter"/>
</dbReference>